<comment type="caution">
    <text evidence="2">The sequence shown here is derived from an EMBL/GenBank/DDBJ whole genome shotgun (WGS) entry which is preliminary data.</text>
</comment>
<feature type="domain" description="PhnB-like" evidence="1">
    <location>
        <begin position="6"/>
        <end position="134"/>
    </location>
</feature>
<accession>A0A484F374</accession>
<gene>
    <name evidence="2" type="ORF">C7391_1532</name>
</gene>
<dbReference type="InterPro" id="IPR029068">
    <property type="entry name" value="Glyas_Bleomycin-R_OHBP_Dase"/>
</dbReference>
<evidence type="ECO:0000259" key="1">
    <source>
        <dbReference type="Pfam" id="PF06983"/>
    </source>
</evidence>
<reference evidence="2 3" key="1">
    <citation type="submission" date="2019-03" db="EMBL/GenBank/DDBJ databases">
        <title>Genomic Encyclopedia of Type Strains, Phase IV (KMG-IV): sequencing the most valuable type-strain genomes for metagenomic binning, comparative biology and taxonomic classification.</title>
        <authorList>
            <person name="Goeker M."/>
        </authorList>
    </citation>
    <scope>NUCLEOTIDE SEQUENCE [LARGE SCALE GENOMIC DNA]</scope>
    <source>
        <strain evidence="2 3">DSM 13328</strain>
    </source>
</reference>
<dbReference type="EMBL" id="SNYS01000011">
    <property type="protein sequence ID" value="TDQ67561.1"/>
    <property type="molecule type" value="Genomic_DNA"/>
</dbReference>
<dbReference type="SUPFAM" id="SSF54593">
    <property type="entry name" value="Glyoxalase/Bleomycin resistance protein/Dihydroxybiphenyl dioxygenase"/>
    <property type="match status" value="1"/>
</dbReference>
<dbReference type="AlphaFoldDB" id="A0A484F374"/>
<name>A0A484F374_9EURY</name>
<keyword evidence="3" id="KW-1185">Reference proteome</keyword>
<protein>
    <submittedName>
        <fullName evidence="2">PhnB protein</fullName>
    </submittedName>
</protein>
<dbReference type="Gene3D" id="3.10.180.10">
    <property type="entry name" value="2,3-Dihydroxybiphenyl 1,2-Dioxygenase, domain 1"/>
    <property type="match status" value="1"/>
</dbReference>
<dbReference type="Pfam" id="PF06983">
    <property type="entry name" value="3-dmu-9_3-mt"/>
    <property type="match status" value="1"/>
</dbReference>
<dbReference type="InterPro" id="IPR028973">
    <property type="entry name" value="PhnB-like"/>
</dbReference>
<dbReference type="OrthoDB" id="142506at2157"/>
<dbReference type="RefSeq" id="WP_133517974.1">
    <property type="nucleotide sequence ID" value="NZ_JAHDUW010000007.1"/>
</dbReference>
<proteinExistence type="predicted"/>
<dbReference type="PANTHER" id="PTHR33990:SF1">
    <property type="entry name" value="PROTEIN YJDN"/>
    <property type="match status" value="1"/>
</dbReference>
<dbReference type="PANTHER" id="PTHR33990">
    <property type="entry name" value="PROTEIN YJDN-RELATED"/>
    <property type="match status" value="1"/>
</dbReference>
<evidence type="ECO:0000313" key="2">
    <source>
        <dbReference type="EMBL" id="TDQ67561.1"/>
    </source>
</evidence>
<organism evidence="2 3">
    <name type="scientific">Methanimicrococcus blatticola</name>
    <dbReference type="NCBI Taxonomy" id="91560"/>
    <lineage>
        <taxon>Archaea</taxon>
        <taxon>Methanobacteriati</taxon>
        <taxon>Methanobacteriota</taxon>
        <taxon>Stenosarchaea group</taxon>
        <taxon>Methanomicrobia</taxon>
        <taxon>Methanosarcinales</taxon>
        <taxon>Methanosarcinaceae</taxon>
        <taxon>Methanimicrococcus</taxon>
    </lineage>
</organism>
<sequence length="142" mass="16308">MTFSVYINFNGNCREAVTFYAKVFGKDVPHFSTYEEMPADPNFPLTEELKKIVMYSEMEIGGTNLMFCDMPSEYEWILGNNITLVFGSPDADEIRSVFKGLSEDGTIAMELQETFYAALYGMVVDKFGITWQIIWEDGIKWK</sequence>
<dbReference type="Proteomes" id="UP000294855">
    <property type="component" value="Unassembled WGS sequence"/>
</dbReference>
<dbReference type="CDD" id="cd06588">
    <property type="entry name" value="PhnB_like"/>
    <property type="match status" value="1"/>
</dbReference>
<evidence type="ECO:0000313" key="3">
    <source>
        <dbReference type="Proteomes" id="UP000294855"/>
    </source>
</evidence>